<feature type="transmembrane region" description="Helical" evidence="1">
    <location>
        <begin position="95"/>
        <end position="120"/>
    </location>
</feature>
<keyword evidence="1" id="KW-0472">Membrane</keyword>
<gene>
    <name evidence="2" type="ORF">ACFSNB_09090</name>
</gene>
<feature type="transmembrane region" description="Helical" evidence="1">
    <location>
        <begin position="60"/>
        <end position="83"/>
    </location>
</feature>
<keyword evidence="1" id="KW-0812">Transmembrane</keyword>
<name>A0ABW5C9J6_9PROT</name>
<feature type="transmembrane region" description="Helical" evidence="1">
    <location>
        <begin position="398"/>
        <end position="420"/>
    </location>
</feature>
<sequence>MARTGAALMLPGLPPGAADQLLPPALPGRFFAAAVLFHLAAWALLAWAGPEELIGFSGGAGPVAAALHLITLGTLAMTAIGAAIQMLPVITNRPLAGVGLCHGLFWLQAGGVALLSSGLALPAPRLMAAGGGMVSAALALFALLVAGHLRRGGGLDALGRHLALALAALAALAGLGLALLADFSTGWLGDHRAVAAAHAVLGAYGFMGMLAFGFSTLLLPMFVLGPAIPEAASRRALALAAPALACGAIGAATGLSWLAALGAGLGAAALLLHLRAVAACLRRRMRRRLEPFFLLLVSAWAMLGLSLGLGLALALGAPADPWAGLWGLVLVIGWLLGFVLAILQRILPFLAAMHSAGAGRPPLLPSRLAPAWAATLHGACHLAAVVLLALGLAGGLTLAVRLGLAAGLVGAAAFLLYAAAVPWRALQARRPALSSPPHKGTPR</sequence>
<dbReference type="EMBL" id="JBHUIY010000015">
    <property type="protein sequence ID" value="MFD2233960.1"/>
    <property type="molecule type" value="Genomic_DNA"/>
</dbReference>
<keyword evidence="3" id="KW-1185">Reference proteome</keyword>
<reference evidence="3" key="1">
    <citation type="journal article" date="2019" name="Int. J. Syst. Evol. Microbiol.">
        <title>The Global Catalogue of Microorganisms (GCM) 10K type strain sequencing project: providing services to taxonomists for standard genome sequencing and annotation.</title>
        <authorList>
            <consortium name="The Broad Institute Genomics Platform"/>
            <consortium name="The Broad Institute Genome Sequencing Center for Infectious Disease"/>
            <person name="Wu L."/>
            <person name="Ma J."/>
        </authorList>
    </citation>
    <scope>NUCLEOTIDE SEQUENCE [LARGE SCALE GENOMIC DNA]</scope>
    <source>
        <strain evidence="3">KCTC 15012</strain>
    </source>
</reference>
<evidence type="ECO:0000256" key="1">
    <source>
        <dbReference type="SAM" id="Phobius"/>
    </source>
</evidence>
<comment type="caution">
    <text evidence="2">The sequence shown here is derived from an EMBL/GenBank/DDBJ whole genome shotgun (WGS) entry which is preliminary data.</text>
</comment>
<feature type="transmembrane region" description="Helical" evidence="1">
    <location>
        <begin position="261"/>
        <end position="281"/>
    </location>
</feature>
<feature type="transmembrane region" description="Helical" evidence="1">
    <location>
        <begin position="30"/>
        <end position="48"/>
    </location>
</feature>
<feature type="transmembrane region" description="Helical" evidence="1">
    <location>
        <begin position="126"/>
        <end position="149"/>
    </location>
</feature>
<proteinExistence type="predicted"/>
<dbReference type="Proteomes" id="UP001597296">
    <property type="component" value="Unassembled WGS sequence"/>
</dbReference>
<feature type="transmembrane region" description="Helical" evidence="1">
    <location>
        <begin position="368"/>
        <end position="392"/>
    </location>
</feature>
<feature type="transmembrane region" description="Helical" evidence="1">
    <location>
        <begin position="201"/>
        <end position="224"/>
    </location>
</feature>
<feature type="transmembrane region" description="Helical" evidence="1">
    <location>
        <begin position="323"/>
        <end position="347"/>
    </location>
</feature>
<evidence type="ECO:0000313" key="2">
    <source>
        <dbReference type="EMBL" id="MFD2233960.1"/>
    </source>
</evidence>
<accession>A0ABW5C9J6</accession>
<keyword evidence="1" id="KW-1133">Transmembrane helix</keyword>
<feature type="transmembrane region" description="Helical" evidence="1">
    <location>
        <begin position="293"/>
        <end position="317"/>
    </location>
</feature>
<feature type="transmembrane region" description="Helical" evidence="1">
    <location>
        <begin position="236"/>
        <end position="255"/>
    </location>
</feature>
<organism evidence="2 3">
    <name type="scientific">Phaeospirillum tilakii</name>
    <dbReference type="NCBI Taxonomy" id="741673"/>
    <lineage>
        <taxon>Bacteria</taxon>
        <taxon>Pseudomonadati</taxon>
        <taxon>Pseudomonadota</taxon>
        <taxon>Alphaproteobacteria</taxon>
        <taxon>Rhodospirillales</taxon>
        <taxon>Rhodospirillaceae</taxon>
        <taxon>Phaeospirillum</taxon>
    </lineage>
</organism>
<feature type="transmembrane region" description="Helical" evidence="1">
    <location>
        <begin position="161"/>
        <end position="181"/>
    </location>
</feature>
<dbReference type="RefSeq" id="WP_377315859.1">
    <property type="nucleotide sequence ID" value="NZ_JBHUIY010000015.1"/>
</dbReference>
<protein>
    <recommendedName>
        <fullName evidence="4">Permease</fullName>
    </recommendedName>
</protein>
<evidence type="ECO:0008006" key="4">
    <source>
        <dbReference type="Google" id="ProtNLM"/>
    </source>
</evidence>
<evidence type="ECO:0000313" key="3">
    <source>
        <dbReference type="Proteomes" id="UP001597296"/>
    </source>
</evidence>